<feature type="transmembrane region" description="Helical" evidence="3">
    <location>
        <begin position="191"/>
        <end position="214"/>
    </location>
</feature>
<dbReference type="GO" id="GO:0002939">
    <property type="term" value="P:tRNA N1-guanine methylation"/>
    <property type="evidence" value="ECO:0007669"/>
    <property type="project" value="TreeGrafter"/>
</dbReference>
<keyword evidence="3" id="KW-0472">Membrane</keyword>
<dbReference type="WBParaSite" id="ACAC_0000840601-mRNA-1">
    <property type="protein sequence ID" value="ACAC_0000840601-mRNA-1"/>
    <property type="gene ID" value="ACAC_0000840601"/>
</dbReference>
<dbReference type="GO" id="GO:0005759">
    <property type="term" value="C:mitochondrial matrix"/>
    <property type="evidence" value="ECO:0007669"/>
    <property type="project" value="TreeGrafter"/>
</dbReference>
<dbReference type="GO" id="GO:0008175">
    <property type="term" value="F:tRNA methyltransferase activity"/>
    <property type="evidence" value="ECO:0007669"/>
    <property type="project" value="TreeGrafter"/>
</dbReference>
<evidence type="ECO:0000313" key="5">
    <source>
        <dbReference type="WBParaSite" id="ACAC_0000840601-mRNA-1"/>
    </source>
</evidence>
<organism evidence="4 5">
    <name type="scientific">Angiostrongylus cantonensis</name>
    <name type="common">Rat lungworm</name>
    <dbReference type="NCBI Taxonomy" id="6313"/>
    <lineage>
        <taxon>Eukaryota</taxon>
        <taxon>Metazoa</taxon>
        <taxon>Ecdysozoa</taxon>
        <taxon>Nematoda</taxon>
        <taxon>Chromadorea</taxon>
        <taxon>Rhabditida</taxon>
        <taxon>Rhabditina</taxon>
        <taxon>Rhabditomorpha</taxon>
        <taxon>Strongyloidea</taxon>
        <taxon>Metastrongylidae</taxon>
        <taxon>Angiostrongylus</taxon>
    </lineage>
</organism>
<dbReference type="PANTHER" id="PTHR23245">
    <property type="entry name" value="TRNA METHYLTRANSFERASE"/>
    <property type="match status" value="1"/>
</dbReference>
<dbReference type="Proteomes" id="UP000035642">
    <property type="component" value="Unassembled WGS sequence"/>
</dbReference>
<dbReference type="SUPFAM" id="SSF53335">
    <property type="entry name" value="S-adenosyl-L-methionine-dependent methyltransferases"/>
    <property type="match status" value="1"/>
</dbReference>
<keyword evidence="4" id="KW-1185">Reference proteome</keyword>
<evidence type="ECO:0000256" key="1">
    <source>
        <dbReference type="ARBA" id="ARBA00022490"/>
    </source>
</evidence>
<dbReference type="InterPro" id="IPR029063">
    <property type="entry name" value="SAM-dependent_MTases_sf"/>
</dbReference>
<reference evidence="5" key="2">
    <citation type="submission" date="2017-02" db="UniProtKB">
        <authorList>
            <consortium name="WormBaseParasite"/>
        </authorList>
    </citation>
    <scope>IDENTIFICATION</scope>
</reference>
<keyword evidence="3" id="KW-0812">Transmembrane</keyword>
<dbReference type="GO" id="GO:0070901">
    <property type="term" value="P:mitochondrial tRNA methylation"/>
    <property type="evidence" value="ECO:0007669"/>
    <property type="project" value="TreeGrafter"/>
</dbReference>
<accession>A0A0K0DCR8</accession>
<keyword evidence="3" id="KW-1133">Transmembrane helix</keyword>
<name>A0A0K0DCR8_ANGCA</name>
<proteinExistence type="predicted"/>
<evidence type="ECO:0000256" key="3">
    <source>
        <dbReference type="SAM" id="Phobius"/>
    </source>
</evidence>
<keyword evidence="2" id="KW-0808">Transferase</keyword>
<evidence type="ECO:0000313" key="4">
    <source>
        <dbReference type="Proteomes" id="UP000035642"/>
    </source>
</evidence>
<keyword evidence="1" id="KW-0963">Cytoplasm</keyword>
<dbReference type="Gene3D" id="3.40.50.150">
    <property type="entry name" value="Vaccinia Virus protein VP39"/>
    <property type="match status" value="1"/>
</dbReference>
<sequence length="217" mass="25114">MKVDSNKVSLIQSKVRLEKYLIKNLGRVGLSFKANQLVLAKMVQLLPDHFPSSIMDADDPKYKLFLFDPSLVNESSTELKAKIESMVKEYAVDVEAVWETREVAVAFEDWDLRRIFRAVLPKDLEFSSYSQVGHIVHVNLRENLLPTVVNKIDSITNEYRNFELDLLAGADNYVTELTENGLKYRLDFSKVFFRSFLFFSDIILIGVILFRLIISFY</sequence>
<dbReference type="AlphaFoldDB" id="A0A0K0DCR8"/>
<keyword evidence="2" id="KW-0489">Methyltransferase</keyword>
<dbReference type="STRING" id="6313.A0A0K0DCR8"/>
<protein>
    <submittedName>
        <fullName evidence="5">tRNA wybutosine-synthesizing protein 2 homolog</fullName>
    </submittedName>
</protein>
<dbReference type="PANTHER" id="PTHR23245:SF36">
    <property type="entry name" value="TRNA (GUANINE(37)-N1)-METHYLTRANSFERASE"/>
    <property type="match status" value="1"/>
</dbReference>
<evidence type="ECO:0000256" key="2">
    <source>
        <dbReference type="ARBA" id="ARBA00022603"/>
    </source>
</evidence>
<reference evidence="4" key="1">
    <citation type="submission" date="2012-09" db="EMBL/GenBank/DDBJ databases">
        <authorList>
            <person name="Martin A.A."/>
        </authorList>
    </citation>
    <scope>NUCLEOTIDE SEQUENCE</scope>
</reference>